<protein>
    <submittedName>
        <fullName evidence="2">Ubiquinone biosynthesis O-methyltransferase, mitochondrial</fullName>
    </submittedName>
</protein>
<sequence>MLVRSRCYATSQLLKCKGRNVSTASRTVDPVEIATFERLSHEWMDEEGHFKPLHSYNLLRVPWIVNGLGRDTTPKALEGLKIVDVGCGGGLLSIPLARLGAQVDGIDLSHQALRVAEYSCKKTLKDIGKNLRFHNSTVEDFALANHGKYDAVVASEIIEHVSDLSTFLDGCVRLCKRGAPLFFTTINKTITSRIFAIWLAENVLGIVPPGVHDWEKLVEPEKLQRGLEERNCRVSKPLGVLYNPATNRWSWSSFDLVNYAVIAKRS</sequence>
<evidence type="ECO:0000313" key="1">
    <source>
        <dbReference type="Proteomes" id="UP000887579"/>
    </source>
</evidence>
<dbReference type="Proteomes" id="UP000887579">
    <property type="component" value="Unplaced"/>
</dbReference>
<reference evidence="2" key="1">
    <citation type="submission" date="2022-11" db="UniProtKB">
        <authorList>
            <consortium name="WormBaseParasite"/>
        </authorList>
    </citation>
    <scope>IDENTIFICATION</scope>
</reference>
<name>A0AC34GP53_9BILA</name>
<accession>A0AC34GP53</accession>
<organism evidence="1 2">
    <name type="scientific">Panagrolaimus sp. ES5</name>
    <dbReference type="NCBI Taxonomy" id="591445"/>
    <lineage>
        <taxon>Eukaryota</taxon>
        <taxon>Metazoa</taxon>
        <taxon>Ecdysozoa</taxon>
        <taxon>Nematoda</taxon>
        <taxon>Chromadorea</taxon>
        <taxon>Rhabditida</taxon>
        <taxon>Tylenchina</taxon>
        <taxon>Panagrolaimomorpha</taxon>
        <taxon>Panagrolaimoidea</taxon>
        <taxon>Panagrolaimidae</taxon>
        <taxon>Panagrolaimus</taxon>
    </lineage>
</organism>
<dbReference type="WBParaSite" id="ES5_v2.g5904.t1">
    <property type="protein sequence ID" value="ES5_v2.g5904.t1"/>
    <property type="gene ID" value="ES5_v2.g5904"/>
</dbReference>
<evidence type="ECO:0000313" key="2">
    <source>
        <dbReference type="WBParaSite" id="ES5_v2.g5904.t1"/>
    </source>
</evidence>
<proteinExistence type="predicted"/>